<keyword evidence="3" id="KW-1185">Reference proteome</keyword>
<evidence type="ECO:0000256" key="1">
    <source>
        <dbReference type="SAM" id="MobiDB-lite"/>
    </source>
</evidence>
<dbReference type="EMBL" id="CADEAL010001517">
    <property type="protein sequence ID" value="CAB1433088.1"/>
    <property type="molecule type" value="Genomic_DNA"/>
</dbReference>
<accession>A0A9N7UJ53</accession>
<reference evidence="2" key="1">
    <citation type="submission" date="2020-03" db="EMBL/GenBank/DDBJ databases">
        <authorList>
            <person name="Weist P."/>
        </authorList>
    </citation>
    <scope>NUCLEOTIDE SEQUENCE</scope>
</reference>
<evidence type="ECO:0000313" key="2">
    <source>
        <dbReference type="EMBL" id="CAB1433088.1"/>
    </source>
</evidence>
<feature type="region of interest" description="Disordered" evidence="1">
    <location>
        <begin position="26"/>
        <end position="56"/>
    </location>
</feature>
<feature type="compositionally biased region" description="Basic and acidic residues" evidence="1">
    <location>
        <begin position="42"/>
        <end position="53"/>
    </location>
</feature>
<protein>
    <submittedName>
        <fullName evidence="2">Uncharacterized protein</fullName>
    </submittedName>
</protein>
<proteinExistence type="predicted"/>
<gene>
    <name evidence="2" type="ORF">PLEPLA_LOCUS21176</name>
</gene>
<organism evidence="2 3">
    <name type="scientific">Pleuronectes platessa</name>
    <name type="common">European plaice</name>
    <dbReference type="NCBI Taxonomy" id="8262"/>
    <lineage>
        <taxon>Eukaryota</taxon>
        <taxon>Metazoa</taxon>
        <taxon>Chordata</taxon>
        <taxon>Craniata</taxon>
        <taxon>Vertebrata</taxon>
        <taxon>Euteleostomi</taxon>
        <taxon>Actinopterygii</taxon>
        <taxon>Neopterygii</taxon>
        <taxon>Teleostei</taxon>
        <taxon>Neoteleostei</taxon>
        <taxon>Acanthomorphata</taxon>
        <taxon>Carangaria</taxon>
        <taxon>Pleuronectiformes</taxon>
        <taxon>Pleuronectoidei</taxon>
        <taxon>Pleuronectidae</taxon>
        <taxon>Pleuronectes</taxon>
    </lineage>
</organism>
<dbReference type="AlphaFoldDB" id="A0A9N7UJ53"/>
<dbReference type="Proteomes" id="UP001153269">
    <property type="component" value="Unassembled WGS sequence"/>
</dbReference>
<comment type="caution">
    <text evidence="2">The sequence shown here is derived from an EMBL/GenBank/DDBJ whole genome shotgun (WGS) entry which is preliminary data.</text>
</comment>
<evidence type="ECO:0000313" key="3">
    <source>
        <dbReference type="Proteomes" id="UP001153269"/>
    </source>
</evidence>
<sequence length="175" mass="18669">MDQHGGPSLVHGIRFLYVDGFIPAKPQPDTAAAAPSPVGGESDSKREKEKFADPESAGARLAFWSAEGRRTHGAEAEPATCTQSGRQEVENKCTLGIEPHREAGTGGMGMENTGLWIFLITTCVVPGQTSGLERHREQQECNYVIAAKSHQPADCHCSVSVCSYSEWLLGAGSAL</sequence>
<name>A0A9N7UJ53_PLEPL</name>